<keyword evidence="3" id="KW-1185">Reference proteome</keyword>
<gene>
    <name evidence="2" type="ORF">GCM10009663_52660</name>
</gene>
<proteinExistence type="predicted"/>
<dbReference type="NCBIfam" id="NF047719">
    <property type="entry name" value="SCO6745_fam_HTH"/>
    <property type="match status" value="1"/>
</dbReference>
<evidence type="ECO:0008006" key="4">
    <source>
        <dbReference type="Google" id="ProtNLM"/>
    </source>
</evidence>
<evidence type="ECO:0000313" key="3">
    <source>
        <dbReference type="Proteomes" id="UP001499987"/>
    </source>
</evidence>
<evidence type="ECO:0000313" key="2">
    <source>
        <dbReference type="EMBL" id="GAA1103732.1"/>
    </source>
</evidence>
<dbReference type="EMBL" id="BAAALD010000060">
    <property type="protein sequence ID" value="GAA1103732.1"/>
    <property type="molecule type" value="Genomic_DNA"/>
</dbReference>
<name>A0ABN1TV59_9ACTN</name>
<evidence type="ECO:0000256" key="1">
    <source>
        <dbReference type="SAM" id="MobiDB-lite"/>
    </source>
</evidence>
<dbReference type="Pfam" id="PF21863">
    <property type="entry name" value="HTH_67"/>
    <property type="match status" value="1"/>
</dbReference>
<accession>A0ABN1TV59</accession>
<dbReference type="Proteomes" id="UP001499987">
    <property type="component" value="Unassembled WGS sequence"/>
</dbReference>
<comment type="caution">
    <text evidence="2">The sequence shown here is derived from an EMBL/GenBank/DDBJ whole genome shotgun (WGS) entry which is preliminary data.</text>
</comment>
<feature type="region of interest" description="Disordered" evidence="1">
    <location>
        <begin position="19"/>
        <end position="51"/>
    </location>
</feature>
<protein>
    <recommendedName>
        <fullName evidence="4">SalK</fullName>
    </recommendedName>
</protein>
<organism evidence="2 3">
    <name type="scientific">Kitasatospora arboriphila</name>
    <dbReference type="NCBI Taxonomy" id="258052"/>
    <lineage>
        <taxon>Bacteria</taxon>
        <taxon>Bacillati</taxon>
        <taxon>Actinomycetota</taxon>
        <taxon>Actinomycetes</taxon>
        <taxon>Kitasatosporales</taxon>
        <taxon>Streptomycetaceae</taxon>
        <taxon>Kitasatospora</taxon>
    </lineage>
</organism>
<sequence length="330" mass="35431">MPRRHFVLVGAPGLERIGIPAESAPAHPGSTMSGRTPGRAGPTSTAEPPNWESHMNITAVREISLAVNAAHRFIYLVPESARQAAELGVTDRAPAYFAFRSAPMGAVAWQVTLATFYNFSPRAVRSMTGVWDAAPPERWQAARYTAAEHALRRVGVGLTDDQIAEARSLIAPVVAAADYAGKPLAAANASVPLPPDPLTALWQQVTVLREWRGDAHLVVLADNRLGPCDCNVIHTATGRLPTPIVRATRQWDDEEWAAATERLVTRGWLETDGTATEAGTAARERIEVETDEHCAGLWAPIGATGARRLVELLTPVDEAFTAAGTYAQLS</sequence>
<dbReference type="InterPro" id="IPR054058">
    <property type="entry name" value="HTH_67"/>
</dbReference>
<reference evidence="2 3" key="1">
    <citation type="journal article" date="2019" name="Int. J. Syst. Evol. Microbiol.">
        <title>The Global Catalogue of Microorganisms (GCM) 10K type strain sequencing project: providing services to taxonomists for standard genome sequencing and annotation.</title>
        <authorList>
            <consortium name="The Broad Institute Genomics Platform"/>
            <consortium name="The Broad Institute Genome Sequencing Center for Infectious Disease"/>
            <person name="Wu L."/>
            <person name="Ma J."/>
        </authorList>
    </citation>
    <scope>NUCLEOTIDE SEQUENCE [LARGE SCALE GENOMIC DNA]</scope>
    <source>
        <strain evidence="2 3">JCM 13002</strain>
    </source>
</reference>